<gene>
    <name evidence="1" type="ORF">ABIE04_002537</name>
</gene>
<evidence type="ECO:0008006" key="3">
    <source>
        <dbReference type="Google" id="ProtNLM"/>
    </source>
</evidence>
<dbReference type="Proteomes" id="UP001549251">
    <property type="component" value="Unassembled WGS sequence"/>
</dbReference>
<accession>A0ABV2PYQ3</accession>
<dbReference type="EMBL" id="JBEPSD010000002">
    <property type="protein sequence ID" value="MET4570176.1"/>
    <property type="molecule type" value="Genomic_DNA"/>
</dbReference>
<proteinExistence type="predicted"/>
<evidence type="ECO:0000313" key="2">
    <source>
        <dbReference type="Proteomes" id="UP001549251"/>
    </source>
</evidence>
<sequence length="89" mass="8928">MSSNLTASASRAVPAFGFADGGSDTTHLFLVNPAAAPTAANDFAANTRAALNKLLDDAISTDGMDSNTAQLVQYLMGAIDAATGHAVSV</sequence>
<dbReference type="RefSeq" id="WP_354550680.1">
    <property type="nucleotide sequence ID" value="NZ_JBEPSD010000002.1"/>
</dbReference>
<protein>
    <recommendedName>
        <fullName evidence="3">DUF3077 domain-containing protein</fullName>
    </recommendedName>
</protein>
<evidence type="ECO:0000313" key="1">
    <source>
        <dbReference type="EMBL" id="MET4570176.1"/>
    </source>
</evidence>
<organism evidence="1 2">
    <name type="scientific">Rhodanobacter soli</name>
    <dbReference type="NCBI Taxonomy" id="590609"/>
    <lineage>
        <taxon>Bacteria</taxon>
        <taxon>Pseudomonadati</taxon>
        <taxon>Pseudomonadota</taxon>
        <taxon>Gammaproteobacteria</taxon>
        <taxon>Lysobacterales</taxon>
        <taxon>Rhodanobacteraceae</taxon>
        <taxon>Rhodanobacter</taxon>
    </lineage>
</organism>
<comment type="caution">
    <text evidence="1">The sequence shown here is derived from an EMBL/GenBank/DDBJ whole genome shotgun (WGS) entry which is preliminary data.</text>
</comment>
<name>A0ABV2PYQ3_9GAMM</name>
<reference evidence="1 2" key="1">
    <citation type="submission" date="2024-06" db="EMBL/GenBank/DDBJ databases">
        <title>Sorghum-associated microbial communities from plants grown in Nebraska, USA.</title>
        <authorList>
            <person name="Schachtman D."/>
        </authorList>
    </citation>
    <scope>NUCLEOTIDE SEQUENCE [LARGE SCALE GENOMIC DNA]</scope>
    <source>
        <strain evidence="1 2">1757</strain>
    </source>
</reference>
<keyword evidence="2" id="KW-1185">Reference proteome</keyword>